<evidence type="ECO:0000256" key="1">
    <source>
        <dbReference type="SAM" id="MobiDB-lite"/>
    </source>
</evidence>
<dbReference type="Proteomes" id="UP000310458">
    <property type="component" value="Unassembled WGS sequence"/>
</dbReference>
<gene>
    <name evidence="3" type="ORF">FEF26_08230</name>
</gene>
<dbReference type="PROSITE" id="PS51257">
    <property type="entry name" value="PROKAR_LIPOPROTEIN"/>
    <property type="match status" value="1"/>
</dbReference>
<keyword evidence="2" id="KW-0732">Signal</keyword>
<dbReference type="AlphaFoldDB" id="A0A5R9BCV8"/>
<keyword evidence="4" id="KW-1185">Reference proteome</keyword>
<dbReference type="OrthoDB" id="2657432at2"/>
<comment type="caution">
    <text evidence="3">The sequence shown here is derived from an EMBL/GenBank/DDBJ whole genome shotgun (WGS) entry which is preliminary data.</text>
</comment>
<organism evidence="3 4">
    <name type="scientific">Nesterenkonia salmonea</name>
    <dbReference type="NCBI Taxonomy" id="1804987"/>
    <lineage>
        <taxon>Bacteria</taxon>
        <taxon>Bacillati</taxon>
        <taxon>Actinomycetota</taxon>
        <taxon>Actinomycetes</taxon>
        <taxon>Micrococcales</taxon>
        <taxon>Micrococcaceae</taxon>
        <taxon>Nesterenkonia</taxon>
    </lineage>
</organism>
<dbReference type="RefSeq" id="WP_138253062.1">
    <property type="nucleotide sequence ID" value="NZ_VAVZ01000019.1"/>
</dbReference>
<feature type="region of interest" description="Disordered" evidence="1">
    <location>
        <begin position="25"/>
        <end position="99"/>
    </location>
</feature>
<feature type="chain" id="PRO_5038689173" description="Copper amine oxidase" evidence="2">
    <location>
        <begin position="22"/>
        <end position="466"/>
    </location>
</feature>
<evidence type="ECO:0000313" key="4">
    <source>
        <dbReference type="Proteomes" id="UP000310458"/>
    </source>
</evidence>
<name>A0A5R9BCV8_9MICC</name>
<protein>
    <recommendedName>
        <fullName evidence="5">Copper amine oxidase</fullName>
    </recommendedName>
</protein>
<evidence type="ECO:0000313" key="3">
    <source>
        <dbReference type="EMBL" id="TLP97078.1"/>
    </source>
</evidence>
<feature type="signal peptide" evidence="2">
    <location>
        <begin position="1"/>
        <end position="21"/>
    </location>
</feature>
<feature type="compositionally biased region" description="Acidic residues" evidence="1">
    <location>
        <begin position="28"/>
        <end position="84"/>
    </location>
</feature>
<proteinExistence type="predicted"/>
<reference evidence="3 4" key="1">
    <citation type="submission" date="2019-05" db="EMBL/GenBank/DDBJ databases">
        <title>Nesterenkonia sp. GY074 isolated from the Southern Atlantic Ocean.</title>
        <authorList>
            <person name="Zhang G."/>
        </authorList>
    </citation>
    <scope>NUCLEOTIDE SEQUENCE [LARGE SCALE GENOMIC DNA]</scope>
    <source>
        <strain evidence="3 4">GY074</strain>
    </source>
</reference>
<sequence>MRTSKVTMGAATGLTLALALAACGDNGADAEEPMPEETMQEETETMEEDQQDSDDMDEDMEDDDEMDGDMEDHDAMDDDEDSESGDLSAVEPESTGDPFADARTAAVHMPMTGETFATGFTEALDIEGDPQSEAAEVRGELTALFQEHVYLAGIAVATAYEAGPESEEFELATETVDENSVALADAVGELAGDDARESFLRNWREHIDYFVDYAVAAEAGDQEGMDQAVADLTEYADGVGDFFDRITDGELDSDAVTESINGHIETLAAAVDSLAAGDPEAFANLKAAADHMVMGSATMAEGLSEAADLEGDPNDDAAELRSALTANLNEHVYLAGIAVFVGYTDDDGLESESFEAAAGVVDDNAVELADAIGELAGDEQREPFLELWRDHIGYFVDYAGAVAEGDDAAAESALMDLDNYRYDAGEFFEDISDGELPAEDIEEGLSMHVQSLAGAIDSLNEALVQN</sequence>
<dbReference type="EMBL" id="VAVZ01000019">
    <property type="protein sequence ID" value="TLP97078.1"/>
    <property type="molecule type" value="Genomic_DNA"/>
</dbReference>
<evidence type="ECO:0008006" key="5">
    <source>
        <dbReference type="Google" id="ProtNLM"/>
    </source>
</evidence>
<accession>A0A5R9BCV8</accession>
<evidence type="ECO:0000256" key="2">
    <source>
        <dbReference type="SAM" id="SignalP"/>
    </source>
</evidence>